<reference evidence="3" key="1">
    <citation type="journal article" date="2020" name="Stud. Mycol.">
        <title>101 Dothideomycetes genomes: a test case for predicting lifestyles and emergence of pathogens.</title>
        <authorList>
            <person name="Haridas S."/>
            <person name="Albert R."/>
            <person name="Binder M."/>
            <person name="Bloem J."/>
            <person name="Labutti K."/>
            <person name="Salamov A."/>
            <person name="Andreopoulos B."/>
            <person name="Baker S."/>
            <person name="Barry K."/>
            <person name="Bills G."/>
            <person name="Bluhm B."/>
            <person name="Cannon C."/>
            <person name="Castanera R."/>
            <person name="Culley D."/>
            <person name="Daum C."/>
            <person name="Ezra D."/>
            <person name="Gonzalez J."/>
            <person name="Henrissat B."/>
            <person name="Kuo A."/>
            <person name="Liang C."/>
            <person name="Lipzen A."/>
            <person name="Lutzoni F."/>
            <person name="Magnuson J."/>
            <person name="Mondo S."/>
            <person name="Nolan M."/>
            <person name="Ohm R."/>
            <person name="Pangilinan J."/>
            <person name="Park H.-J."/>
            <person name="Ramirez L."/>
            <person name="Alfaro M."/>
            <person name="Sun H."/>
            <person name="Tritt A."/>
            <person name="Yoshinaga Y."/>
            <person name="Zwiers L.-H."/>
            <person name="Turgeon B."/>
            <person name="Goodwin S."/>
            <person name="Spatafora J."/>
            <person name="Crous P."/>
            <person name="Grigoriev I."/>
        </authorList>
    </citation>
    <scope>NUCLEOTIDE SEQUENCE</scope>
    <source>
        <strain evidence="3">CBS 113818</strain>
    </source>
</reference>
<name>A0A6A7AG83_9PLEO</name>
<organism evidence="3 4">
    <name type="scientific">Ophiobolus disseminans</name>
    <dbReference type="NCBI Taxonomy" id="1469910"/>
    <lineage>
        <taxon>Eukaryota</taxon>
        <taxon>Fungi</taxon>
        <taxon>Dikarya</taxon>
        <taxon>Ascomycota</taxon>
        <taxon>Pezizomycotina</taxon>
        <taxon>Dothideomycetes</taxon>
        <taxon>Pleosporomycetidae</taxon>
        <taxon>Pleosporales</taxon>
        <taxon>Pleosporineae</taxon>
        <taxon>Phaeosphaeriaceae</taxon>
        <taxon>Ophiobolus</taxon>
    </lineage>
</organism>
<keyword evidence="4" id="KW-1185">Reference proteome</keyword>
<dbReference type="Proteomes" id="UP000799424">
    <property type="component" value="Unassembled WGS sequence"/>
</dbReference>
<dbReference type="PANTHER" id="PTHR38790">
    <property type="entry name" value="2EXR DOMAIN-CONTAINING PROTEIN-RELATED"/>
    <property type="match status" value="1"/>
</dbReference>
<protein>
    <recommendedName>
        <fullName evidence="2">DUF7730 domain-containing protein</fullName>
    </recommendedName>
</protein>
<dbReference type="Pfam" id="PF24864">
    <property type="entry name" value="DUF7730"/>
    <property type="match status" value="1"/>
</dbReference>
<accession>A0A6A7AG83</accession>
<dbReference type="InterPro" id="IPR056632">
    <property type="entry name" value="DUF7730"/>
</dbReference>
<dbReference type="EMBL" id="MU006218">
    <property type="protein sequence ID" value="KAF2831595.1"/>
    <property type="molecule type" value="Genomic_DNA"/>
</dbReference>
<evidence type="ECO:0000313" key="4">
    <source>
        <dbReference type="Proteomes" id="UP000799424"/>
    </source>
</evidence>
<feature type="region of interest" description="Disordered" evidence="1">
    <location>
        <begin position="1"/>
        <end position="22"/>
    </location>
</feature>
<feature type="domain" description="DUF7730" evidence="2">
    <location>
        <begin position="55"/>
        <end position="160"/>
    </location>
</feature>
<evidence type="ECO:0000313" key="3">
    <source>
        <dbReference type="EMBL" id="KAF2831595.1"/>
    </source>
</evidence>
<sequence>MAPKKHITAPAARSKPVKGPHKVEKPWTFKKYRNGLLNLKAPARYMSITKTNSITSPLLALPAEIRNKIFGYVMGGYDIYIMASNQTSEFKTITFNDGSKHARHVFEKNRILTTILPKDTEYRSAEDGDQLPNLCLPRVCRQLYMETALLPYVLNHFKFVGYLTKTTGGKYSTRGGYSTMDVWSQLRKPAQLQAITSIAPTLYYLHNYLLGDRPGFRKRFPALKHVDLRLSSMISPASSAEKWGKAAKSGDLDGSIAYTFADPRSPKVWNTIHRLEKGMGDGPNHFETVVDAGSD</sequence>
<dbReference type="PANTHER" id="PTHR38790:SF4">
    <property type="entry name" value="2EXR DOMAIN-CONTAINING PROTEIN"/>
    <property type="match status" value="1"/>
</dbReference>
<proteinExistence type="predicted"/>
<evidence type="ECO:0000256" key="1">
    <source>
        <dbReference type="SAM" id="MobiDB-lite"/>
    </source>
</evidence>
<evidence type="ECO:0000259" key="2">
    <source>
        <dbReference type="Pfam" id="PF24864"/>
    </source>
</evidence>
<dbReference type="OrthoDB" id="5413827at2759"/>
<dbReference type="AlphaFoldDB" id="A0A6A7AG83"/>
<gene>
    <name evidence="3" type="ORF">CC86DRAFT_463452</name>
</gene>